<accession>A0A2U1LSH1</accession>
<gene>
    <name evidence="5" type="ORF">CTI12_AA280200</name>
</gene>
<sequence length="947" mass="111877">MSSPNFPFHDRIAVEARSLSRARQLFVYFERIRAANLAEEEELRAYVEEARQRIIEIDLYLFELGQVYGSTVAAHGRRMLRLARFQDVSRIVLYTRAADEARYNADLLREFIGSDDSRFSYVDINYYGCQDASFPYNANRLCKQISEYLHNSKVHVRSKVRYFPLIKSRLDEKRRTLFRSTCFGPWLDITYVDNDETLVHHMLEKQLNSDDKHYDLSLVYHVNGHLLHFGRREFQLITGFRFGTPTLRGFRTDPFNFHDRVFPDKIGEHLRNIDLLSLIEDDEAFSKISDEDAIRACLLLALEVIFMGRELISVVADPLVRMVDSIETWNDFPWGEHIWRMLYDVILNVNSFQRDAFHKGLNMNPKFQLSYSLGGFILPFKIWILEASMQSGRWWTKAPDVLPRAVAWTKKVPFDANVYFRELFPKGEKSLYELYPSRAESASESFRRSVKFFNWYVPRPAPVAEVGLVDEYFRKRSEARKKMIMTRKRRAGDTVQNGNKVEQKCSQDSKKGRLDFESNVPIDVANEYCTNLNDDFLDLFEGPIQQTQKYVVRHHHEPWQKAFGSGLQDVKVEYLSDEDVEQDEWVIFDDCENVDKHEAEVRRLGDVRDETLRVRQEEEKKFVGGGVMKLPHVKLGLNRYGAKNREYKYVLRPSMKEDVMPKHVIPTLETLKSHKNIRDPFMLEMCRDVKPWTEDLNRSHNSIDTIIIDRDFEEFINSSWSPRCKFPWCSDIVVDRLFWESLAGLDNNRSDWLRDEHIDLWVMYMWHFRPNNADWCMVSCYFLTILLQGSMPLFYATNEVYDYAWADVERVFIPINEPFTHWSLAVFYIQTGEVVFYDSGETYEVEYREWYFTMRRCLRENLPFILKETGVFEKKGIDPTSYRINFRHVTHIPKQGGVFGDCGIFLCIFLYRLAYGIPLVMDDSIQTALAYREALIRFYFKHKICCP</sequence>
<name>A0A2U1LSH1_ARTAN</name>
<dbReference type="SUPFAM" id="SSF54001">
    <property type="entry name" value="Cysteine proteinases"/>
    <property type="match status" value="1"/>
</dbReference>
<evidence type="ECO:0000313" key="5">
    <source>
        <dbReference type="EMBL" id="PWA51948.1"/>
    </source>
</evidence>
<evidence type="ECO:0000256" key="2">
    <source>
        <dbReference type="ARBA" id="ARBA00022670"/>
    </source>
</evidence>
<evidence type="ECO:0000259" key="4">
    <source>
        <dbReference type="PROSITE" id="PS50600"/>
    </source>
</evidence>
<dbReference type="OrthoDB" id="1930729at2759"/>
<dbReference type="InterPro" id="IPR015410">
    <property type="entry name" value="DUF1985"/>
</dbReference>
<protein>
    <submittedName>
        <fullName evidence="5">Phospholipase-like protein</fullName>
    </submittedName>
</protein>
<comment type="similarity">
    <text evidence="1">Belongs to the peptidase C48 family.</text>
</comment>
<dbReference type="GO" id="GO:0006508">
    <property type="term" value="P:proteolysis"/>
    <property type="evidence" value="ECO:0007669"/>
    <property type="project" value="UniProtKB-KW"/>
</dbReference>
<dbReference type="Proteomes" id="UP000245207">
    <property type="component" value="Unassembled WGS sequence"/>
</dbReference>
<dbReference type="EMBL" id="PKPP01007975">
    <property type="protein sequence ID" value="PWA51948.1"/>
    <property type="molecule type" value="Genomic_DNA"/>
</dbReference>
<dbReference type="InterPro" id="IPR038765">
    <property type="entry name" value="Papain-like_cys_pep_sf"/>
</dbReference>
<feature type="domain" description="Ubiquitin-like protease family profile" evidence="4">
    <location>
        <begin position="705"/>
        <end position="913"/>
    </location>
</feature>
<dbReference type="Pfam" id="PF02902">
    <property type="entry name" value="Peptidase_C48"/>
    <property type="match status" value="1"/>
</dbReference>
<dbReference type="PANTHER" id="PTHR48449">
    <property type="entry name" value="DUF1985 DOMAIN-CONTAINING PROTEIN"/>
    <property type="match status" value="1"/>
</dbReference>
<reference evidence="5 6" key="1">
    <citation type="journal article" date="2018" name="Mol. Plant">
        <title>The genome of Artemisia annua provides insight into the evolution of Asteraceae family and artemisinin biosynthesis.</title>
        <authorList>
            <person name="Shen Q."/>
            <person name="Zhang L."/>
            <person name="Liao Z."/>
            <person name="Wang S."/>
            <person name="Yan T."/>
            <person name="Shi P."/>
            <person name="Liu M."/>
            <person name="Fu X."/>
            <person name="Pan Q."/>
            <person name="Wang Y."/>
            <person name="Lv Z."/>
            <person name="Lu X."/>
            <person name="Zhang F."/>
            <person name="Jiang W."/>
            <person name="Ma Y."/>
            <person name="Chen M."/>
            <person name="Hao X."/>
            <person name="Li L."/>
            <person name="Tang Y."/>
            <person name="Lv G."/>
            <person name="Zhou Y."/>
            <person name="Sun X."/>
            <person name="Brodelius P.E."/>
            <person name="Rose J.K.C."/>
            <person name="Tang K."/>
        </authorList>
    </citation>
    <scope>NUCLEOTIDE SEQUENCE [LARGE SCALE GENOMIC DNA]</scope>
    <source>
        <strain evidence="6">cv. Huhao1</strain>
        <tissue evidence="5">Leaf</tissue>
    </source>
</reference>
<organism evidence="5 6">
    <name type="scientific">Artemisia annua</name>
    <name type="common">Sweet wormwood</name>
    <dbReference type="NCBI Taxonomy" id="35608"/>
    <lineage>
        <taxon>Eukaryota</taxon>
        <taxon>Viridiplantae</taxon>
        <taxon>Streptophyta</taxon>
        <taxon>Embryophyta</taxon>
        <taxon>Tracheophyta</taxon>
        <taxon>Spermatophyta</taxon>
        <taxon>Magnoliopsida</taxon>
        <taxon>eudicotyledons</taxon>
        <taxon>Gunneridae</taxon>
        <taxon>Pentapetalae</taxon>
        <taxon>asterids</taxon>
        <taxon>campanulids</taxon>
        <taxon>Asterales</taxon>
        <taxon>Asteraceae</taxon>
        <taxon>Asteroideae</taxon>
        <taxon>Anthemideae</taxon>
        <taxon>Artemisiinae</taxon>
        <taxon>Artemisia</taxon>
    </lineage>
</organism>
<dbReference type="AlphaFoldDB" id="A0A2U1LSH1"/>
<dbReference type="InterPro" id="IPR003653">
    <property type="entry name" value="Peptidase_C48_C"/>
</dbReference>
<evidence type="ECO:0000256" key="1">
    <source>
        <dbReference type="ARBA" id="ARBA00005234"/>
    </source>
</evidence>
<keyword evidence="6" id="KW-1185">Reference proteome</keyword>
<dbReference type="GO" id="GO:0008234">
    <property type="term" value="F:cysteine-type peptidase activity"/>
    <property type="evidence" value="ECO:0007669"/>
    <property type="project" value="InterPro"/>
</dbReference>
<proteinExistence type="inferred from homology"/>
<keyword evidence="2" id="KW-0645">Protease</keyword>
<evidence type="ECO:0000313" key="6">
    <source>
        <dbReference type="Proteomes" id="UP000245207"/>
    </source>
</evidence>
<dbReference type="Gene3D" id="3.40.395.10">
    <property type="entry name" value="Adenoviral Proteinase, Chain A"/>
    <property type="match status" value="1"/>
</dbReference>
<dbReference type="PANTHER" id="PTHR48449:SF1">
    <property type="entry name" value="DUF1985 DOMAIN-CONTAINING PROTEIN"/>
    <property type="match status" value="1"/>
</dbReference>
<dbReference type="Pfam" id="PF09331">
    <property type="entry name" value="DUF1985"/>
    <property type="match status" value="1"/>
</dbReference>
<keyword evidence="3" id="KW-0378">Hydrolase</keyword>
<evidence type="ECO:0000256" key="3">
    <source>
        <dbReference type="ARBA" id="ARBA00022801"/>
    </source>
</evidence>
<comment type="caution">
    <text evidence="5">The sequence shown here is derived from an EMBL/GenBank/DDBJ whole genome shotgun (WGS) entry which is preliminary data.</text>
</comment>
<dbReference type="PROSITE" id="PS50600">
    <property type="entry name" value="ULP_PROTEASE"/>
    <property type="match status" value="1"/>
</dbReference>